<dbReference type="EMBL" id="QWEE01000221">
    <property type="protein sequence ID" value="RII90570.1"/>
    <property type="molecule type" value="Genomic_DNA"/>
</dbReference>
<dbReference type="RefSeq" id="WP_119373449.1">
    <property type="nucleotide sequence ID" value="NZ_CP040792.1"/>
</dbReference>
<reference evidence="1 2" key="1">
    <citation type="submission" date="2018-08" db="EMBL/GenBank/DDBJ databases">
        <title>Genome Sequence of Clavibacter michiganensis Subspecies type strains, and the Atypical Peach-Colored Strains Isolated from Tomato.</title>
        <authorList>
            <person name="Osdaghi E."/>
            <person name="Portier P."/>
            <person name="Briand M."/>
            <person name="Jacques M.-A."/>
        </authorList>
    </citation>
    <scope>NUCLEOTIDE SEQUENCE [LARGE SCALE GENOMIC DNA]</scope>
    <source>
        <strain evidence="1 2">CFBP 8216</strain>
    </source>
</reference>
<sequence>MVVALSFEAVVQINLEFGGRGAGVRDANGVHAAVGRAFNGFGGVDPYPSSFDKAAALMHGLA</sequence>
<organism evidence="1 2">
    <name type="scientific">Clavibacter californiensis</name>
    <dbReference type="NCBI Taxonomy" id="1401995"/>
    <lineage>
        <taxon>Bacteria</taxon>
        <taxon>Bacillati</taxon>
        <taxon>Actinomycetota</taxon>
        <taxon>Actinomycetes</taxon>
        <taxon>Micrococcales</taxon>
        <taxon>Microbacteriaceae</taxon>
        <taxon>Clavibacter</taxon>
    </lineage>
</organism>
<dbReference type="Gene3D" id="1.20.120.1870">
    <property type="entry name" value="Fic/DOC protein, Fido domain"/>
    <property type="match status" value="1"/>
</dbReference>
<name>A0ABX9N3G1_9MICO</name>
<proteinExistence type="predicted"/>
<dbReference type="InterPro" id="IPR053737">
    <property type="entry name" value="Type_II_TA_Toxin"/>
</dbReference>
<dbReference type="Proteomes" id="UP000265355">
    <property type="component" value="Unassembled WGS sequence"/>
</dbReference>
<gene>
    <name evidence="1" type="ORF">DZF98_11495</name>
</gene>
<comment type="caution">
    <text evidence="1">The sequence shown here is derived from an EMBL/GenBank/DDBJ whole genome shotgun (WGS) entry which is preliminary data.</text>
</comment>
<accession>A0ABX9N3G1</accession>
<protein>
    <submittedName>
        <fullName evidence="1">Uncharacterized protein</fullName>
    </submittedName>
</protein>
<evidence type="ECO:0000313" key="1">
    <source>
        <dbReference type="EMBL" id="RII90570.1"/>
    </source>
</evidence>
<evidence type="ECO:0000313" key="2">
    <source>
        <dbReference type="Proteomes" id="UP000265355"/>
    </source>
</evidence>
<keyword evidence="2" id="KW-1185">Reference proteome</keyword>